<sequence length="679" mass="69584">MDSTVPVRAVTGQPRRPAVAGRVPPVAGGGRGLPPVHETLICVALPCLALSAAHGQLTGEGVEGVYRSGRRVLAVSRLRIAGGDPVPVLGRMVSAGLARFMAVARTPADIGPDPGVAVERTRDAEGTERITFRSALRQPVRLPVELELGTDLAELGAVATGTAGPGLPASVHGSGLRWTAPDGRHSTVSAVPAPKDALALASAGLLRWELELPPGAARTIELRVGDGRPTRPAGRAGAGPLAEARVEGDDPRVERFLGAAQDDLRALLVRDPARPADLHAVAGAPWRCGLAPAEALWAARMALPLGTRLAAATLRVLARARRAGSGADEGRIPGPLRDAGPHLPPGCTGAEATLAFPAVLAEARRWGMPEQEVAELLPAAEGCLRWLRSATDATGLVRDPGATGLRRAETQAHAHRALLLGAALLAECGRPDATEWQDRAGALRARFREEFWLDDPSGGRPAAALTDGGRPLPHLGGAAAHLLDTGLLGGGRLADGLLDEARTGLLARLLGAPALDSGWGLRGLGTQEPGHSPFGHRAGAVRVHETAVAVTGLAAAGHDRSAASLARGLLDAAEVFGYRLPEMYAGEQRAAGSVPVPHPAACRPAAVASAAAVQILVALAGVRPDAPARTVALQPVPGAPLGAFRLAGLRVAGEPFAVRVTRQGLGMIEEAADGLQLGV</sequence>
<dbReference type="RefSeq" id="WP_258788864.1">
    <property type="nucleotide sequence ID" value="NZ_JANUGQ010000015.1"/>
</dbReference>
<protein>
    <submittedName>
        <fullName evidence="3">Glycogen debranching protein</fullName>
    </submittedName>
</protein>
<keyword evidence="4" id="KW-1185">Reference proteome</keyword>
<dbReference type="InterPro" id="IPR032856">
    <property type="entry name" value="GDE_N_bis"/>
</dbReference>
<dbReference type="InterPro" id="IPR008928">
    <property type="entry name" value="6-hairpin_glycosidase_sf"/>
</dbReference>
<evidence type="ECO:0000313" key="3">
    <source>
        <dbReference type="EMBL" id="MCS0637619.1"/>
    </source>
</evidence>
<gene>
    <name evidence="3" type="ORF">NX801_18510</name>
</gene>
<name>A0ABT2CJM3_9ACTN</name>
<evidence type="ECO:0000256" key="1">
    <source>
        <dbReference type="SAM" id="MobiDB-lite"/>
    </source>
</evidence>
<reference evidence="3" key="1">
    <citation type="submission" date="2022-08" db="EMBL/GenBank/DDBJ databases">
        <authorList>
            <person name="Somphong A."/>
            <person name="Phongsopitanun W."/>
        </authorList>
    </citation>
    <scope>NUCLEOTIDE SEQUENCE</scope>
    <source>
        <strain evidence="3">LP05-1</strain>
    </source>
</reference>
<feature type="compositionally biased region" description="Low complexity" evidence="1">
    <location>
        <begin position="14"/>
        <end position="23"/>
    </location>
</feature>
<accession>A0ABT2CJM3</accession>
<dbReference type="Pfam" id="PF14742">
    <property type="entry name" value="GDE_N_bis"/>
    <property type="match status" value="1"/>
</dbReference>
<dbReference type="EMBL" id="JANUGQ010000015">
    <property type="protein sequence ID" value="MCS0637619.1"/>
    <property type="molecule type" value="Genomic_DNA"/>
</dbReference>
<feature type="domain" description="Putative glycogen debranching enzyme N-terminal" evidence="2">
    <location>
        <begin position="47"/>
        <end position="223"/>
    </location>
</feature>
<feature type="region of interest" description="Disordered" evidence="1">
    <location>
        <begin position="324"/>
        <end position="344"/>
    </location>
</feature>
<proteinExistence type="predicted"/>
<comment type="caution">
    <text evidence="3">The sequence shown here is derived from an EMBL/GenBank/DDBJ whole genome shotgun (WGS) entry which is preliminary data.</text>
</comment>
<organism evidence="3 4">
    <name type="scientific">Streptomyces pyxinae</name>
    <dbReference type="NCBI Taxonomy" id="2970734"/>
    <lineage>
        <taxon>Bacteria</taxon>
        <taxon>Bacillati</taxon>
        <taxon>Actinomycetota</taxon>
        <taxon>Actinomycetes</taxon>
        <taxon>Kitasatosporales</taxon>
        <taxon>Streptomycetaceae</taxon>
        <taxon>Streptomyces</taxon>
    </lineage>
</organism>
<dbReference type="Proteomes" id="UP001431313">
    <property type="component" value="Unassembled WGS sequence"/>
</dbReference>
<dbReference type="Gene3D" id="1.50.10.10">
    <property type="match status" value="1"/>
</dbReference>
<dbReference type="SUPFAM" id="SSF48208">
    <property type="entry name" value="Six-hairpin glycosidases"/>
    <property type="match status" value="1"/>
</dbReference>
<feature type="region of interest" description="Disordered" evidence="1">
    <location>
        <begin position="1"/>
        <end position="23"/>
    </location>
</feature>
<evidence type="ECO:0000259" key="2">
    <source>
        <dbReference type="Pfam" id="PF14742"/>
    </source>
</evidence>
<dbReference type="InterPro" id="IPR012341">
    <property type="entry name" value="6hp_glycosidase-like_sf"/>
</dbReference>
<evidence type="ECO:0000313" key="4">
    <source>
        <dbReference type="Proteomes" id="UP001431313"/>
    </source>
</evidence>